<dbReference type="Proteomes" id="UP000317648">
    <property type="component" value="Chromosome"/>
</dbReference>
<evidence type="ECO:0000256" key="2">
    <source>
        <dbReference type="SAM" id="Phobius"/>
    </source>
</evidence>
<evidence type="ECO:0008006" key="5">
    <source>
        <dbReference type="Google" id="ProtNLM"/>
    </source>
</evidence>
<feature type="region of interest" description="Disordered" evidence="1">
    <location>
        <begin position="92"/>
        <end position="115"/>
    </location>
</feature>
<dbReference type="EMBL" id="CP036433">
    <property type="protein sequence ID" value="QDU92825.1"/>
    <property type="molecule type" value="Genomic_DNA"/>
</dbReference>
<sequence>MSIPDPVYLNARRESFVIVALFAVFILWSVTVCVYFGYLPTTAEGEAPEISLVLGMPAWAFWGLLAPWLAVDVVAFWFCFFFMKNDDLGEEQVSDVPQPSHLQNKLPPHEESNHA</sequence>
<keyword evidence="2" id="KW-0812">Transmembrane</keyword>
<organism evidence="3 4">
    <name type="scientific">Lignipirellula cremea</name>
    <dbReference type="NCBI Taxonomy" id="2528010"/>
    <lineage>
        <taxon>Bacteria</taxon>
        <taxon>Pseudomonadati</taxon>
        <taxon>Planctomycetota</taxon>
        <taxon>Planctomycetia</taxon>
        <taxon>Pirellulales</taxon>
        <taxon>Pirellulaceae</taxon>
        <taxon>Lignipirellula</taxon>
    </lineage>
</organism>
<evidence type="ECO:0000313" key="4">
    <source>
        <dbReference type="Proteomes" id="UP000317648"/>
    </source>
</evidence>
<keyword evidence="4" id="KW-1185">Reference proteome</keyword>
<dbReference type="AlphaFoldDB" id="A0A518DLX1"/>
<dbReference type="KEGG" id="lcre:Pla8534_05980"/>
<feature type="transmembrane region" description="Helical" evidence="2">
    <location>
        <begin position="16"/>
        <end position="39"/>
    </location>
</feature>
<keyword evidence="2" id="KW-0472">Membrane</keyword>
<evidence type="ECO:0000313" key="3">
    <source>
        <dbReference type="EMBL" id="QDU92825.1"/>
    </source>
</evidence>
<dbReference type="OrthoDB" id="290233at2"/>
<reference evidence="3 4" key="1">
    <citation type="submission" date="2019-02" db="EMBL/GenBank/DDBJ databases">
        <title>Deep-cultivation of Planctomycetes and their phenomic and genomic characterization uncovers novel biology.</title>
        <authorList>
            <person name="Wiegand S."/>
            <person name="Jogler M."/>
            <person name="Boedeker C."/>
            <person name="Pinto D."/>
            <person name="Vollmers J."/>
            <person name="Rivas-Marin E."/>
            <person name="Kohn T."/>
            <person name="Peeters S.H."/>
            <person name="Heuer A."/>
            <person name="Rast P."/>
            <person name="Oberbeckmann S."/>
            <person name="Bunk B."/>
            <person name="Jeske O."/>
            <person name="Meyerdierks A."/>
            <person name="Storesund J.E."/>
            <person name="Kallscheuer N."/>
            <person name="Luecker S."/>
            <person name="Lage O.M."/>
            <person name="Pohl T."/>
            <person name="Merkel B.J."/>
            <person name="Hornburger P."/>
            <person name="Mueller R.-W."/>
            <person name="Bruemmer F."/>
            <person name="Labrenz M."/>
            <person name="Spormann A.M."/>
            <person name="Op den Camp H."/>
            <person name="Overmann J."/>
            <person name="Amann R."/>
            <person name="Jetten M.S.M."/>
            <person name="Mascher T."/>
            <person name="Medema M.H."/>
            <person name="Devos D.P."/>
            <person name="Kaster A.-K."/>
            <person name="Ovreas L."/>
            <person name="Rohde M."/>
            <person name="Galperin M.Y."/>
            <person name="Jogler C."/>
        </authorList>
    </citation>
    <scope>NUCLEOTIDE SEQUENCE [LARGE SCALE GENOMIC DNA]</scope>
    <source>
        <strain evidence="3 4">Pla85_3_4</strain>
    </source>
</reference>
<accession>A0A518DLX1</accession>
<proteinExistence type="predicted"/>
<gene>
    <name evidence="3" type="ORF">Pla8534_05980</name>
</gene>
<protein>
    <recommendedName>
        <fullName evidence="5">DUF997 domain-containing protein</fullName>
    </recommendedName>
</protein>
<dbReference type="RefSeq" id="WP_145049113.1">
    <property type="nucleotide sequence ID" value="NZ_CP036433.1"/>
</dbReference>
<name>A0A518DLX1_9BACT</name>
<feature type="transmembrane region" description="Helical" evidence="2">
    <location>
        <begin position="59"/>
        <end position="82"/>
    </location>
</feature>
<evidence type="ECO:0000256" key="1">
    <source>
        <dbReference type="SAM" id="MobiDB-lite"/>
    </source>
</evidence>
<keyword evidence="2" id="KW-1133">Transmembrane helix</keyword>